<protein>
    <submittedName>
        <fullName evidence="2">Uncharacterized protein</fullName>
    </submittedName>
</protein>
<feature type="region of interest" description="Disordered" evidence="1">
    <location>
        <begin position="1"/>
        <end position="21"/>
    </location>
</feature>
<evidence type="ECO:0000313" key="3">
    <source>
        <dbReference type="Proteomes" id="UP000663869"/>
    </source>
</evidence>
<gene>
    <name evidence="2" type="ORF">FME351_LOCUS2122</name>
</gene>
<dbReference type="SUPFAM" id="SSF52266">
    <property type="entry name" value="SGNH hydrolase"/>
    <property type="match status" value="1"/>
</dbReference>
<dbReference type="EMBL" id="CAJNYU010000069">
    <property type="protein sequence ID" value="CAF3327763.1"/>
    <property type="molecule type" value="Genomic_DNA"/>
</dbReference>
<proteinExistence type="predicted"/>
<name>A0A817U0M3_9BILA</name>
<organism evidence="2 3">
    <name type="scientific">Rotaria socialis</name>
    <dbReference type="NCBI Taxonomy" id="392032"/>
    <lineage>
        <taxon>Eukaryota</taxon>
        <taxon>Metazoa</taxon>
        <taxon>Spiralia</taxon>
        <taxon>Gnathifera</taxon>
        <taxon>Rotifera</taxon>
        <taxon>Eurotatoria</taxon>
        <taxon>Bdelloidea</taxon>
        <taxon>Philodinida</taxon>
        <taxon>Philodinidae</taxon>
        <taxon>Rotaria</taxon>
    </lineage>
</organism>
<comment type="caution">
    <text evidence="2">The sequence shown here is derived from an EMBL/GenBank/DDBJ whole genome shotgun (WGS) entry which is preliminary data.</text>
</comment>
<evidence type="ECO:0000256" key="1">
    <source>
        <dbReference type="SAM" id="MobiDB-lite"/>
    </source>
</evidence>
<reference evidence="2" key="1">
    <citation type="submission" date="2021-02" db="EMBL/GenBank/DDBJ databases">
        <authorList>
            <person name="Nowell W R."/>
        </authorList>
    </citation>
    <scope>NUCLEOTIDE SEQUENCE</scope>
</reference>
<sequence>MNPHEHLLSRTVKNSPQHLTRRQRTHCLKADQKAQYNQQLLSTLNLLHWPESHYDSPIHIHHRTSTSRLYGILQKISNVHLYTIDTESGKPTRIHPHSISAIIHIQAIHDEHWTTIIIIELITWGDLVKKLHPFQQFNLFDISQVTNTFNLQDYFAQQWNTAHPHTADCLARHQPIIEESISDDFLVCLVNSDDFDDEFDPTHPIDDYNTCICPSEIRPYKTKQALWSLPKAVEFTFDLYLDKPINMTNWSCGLDLYLHTCRLDTDKRIRQALVYYAISDLFASTHLYFHFNIRSTPSDPLTYPISVNNIQPNQLHAPAMFFIITDSHGKYFPPIIQTPSYKLITYSISGLQWVNTYNTKLCTRPLLLSSSITSILSSCTGVLFLIGTNSVRNTLALQIITQIEDIISLLRSHHPHLLHKTDITVATVFPCYKPSFRFQTHSLLPSNINNYNELLKNLSSLRNFSILDLPINGDHLGHDGMHLDSIDISYLSNTIQEYVHDLMSKRITPVKSLSRSRTALNRRNKKRHEKLKQKQKTHVVIRHIDRIWPLKYIKAYLMYKNIKYNRLPEIWQQKLCIQFTNPVHREHAEKTLTINDFDEHSYSEWCSQVDLRQFHISSDLRNCLTSSLIGTELSEQFFARN</sequence>
<dbReference type="Gene3D" id="3.40.50.1110">
    <property type="entry name" value="SGNH hydrolase"/>
    <property type="match status" value="1"/>
</dbReference>
<evidence type="ECO:0000313" key="2">
    <source>
        <dbReference type="EMBL" id="CAF3327763.1"/>
    </source>
</evidence>
<accession>A0A817U0M3</accession>
<dbReference type="Proteomes" id="UP000663869">
    <property type="component" value="Unassembled WGS sequence"/>
</dbReference>
<dbReference type="InterPro" id="IPR036514">
    <property type="entry name" value="SGNH_hydro_sf"/>
</dbReference>
<dbReference type="AlphaFoldDB" id="A0A817U0M3"/>